<evidence type="ECO:0000313" key="1">
    <source>
        <dbReference type="EMBL" id="KAF2469808.1"/>
    </source>
</evidence>
<sequence>MPPTLRRRGQPSPHQHYAVPVSDSDEADDQGVREDEEEVIGDELAGVEAEEEDEDDDEEEPLVSPTHSTAPSTHNDPIPPNLREISNLASWTVSSNKPGCSIPQLRSPSNSLFWQSDGPQPHYLNIHFFKLVRIVGLRLYLDFDADESYTPTRIVFLAGSGGNDLVEWGEMRLEQPRGWVWADFSGVGDVEDEGEDSEDEDGEGGFDGEDDGSEGGVIGRLPDLELALNDDISDSENTQPTNTPVINGPGIAIAGATRGDPMAIDTPTAPGPTPPLQLPPTVPHHSPQHVHQQIPNPNVNPSSIRPHPRAPLHPLPSVNTTPFPRLSRKKKPKLPVLRAHLVQIKILENHQNGKDTHLRGLQIFARDNEGGQGRESESRVVVGGRKSVGGGGIGGRKRTSGSRGGGVIGGAESGGGSGGRLLARSEWDVEGSIR</sequence>
<dbReference type="Proteomes" id="UP000799755">
    <property type="component" value="Unassembled WGS sequence"/>
</dbReference>
<organism evidence="1 2">
    <name type="scientific">Lindgomyces ingoldianus</name>
    <dbReference type="NCBI Taxonomy" id="673940"/>
    <lineage>
        <taxon>Eukaryota</taxon>
        <taxon>Fungi</taxon>
        <taxon>Dikarya</taxon>
        <taxon>Ascomycota</taxon>
        <taxon>Pezizomycotina</taxon>
        <taxon>Dothideomycetes</taxon>
        <taxon>Pleosporomycetidae</taxon>
        <taxon>Pleosporales</taxon>
        <taxon>Lindgomycetaceae</taxon>
        <taxon>Lindgomyces</taxon>
    </lineage>
</organism>
<accession>A0ACB6QTB0</accession>
<name>A0ACB6QTB0_9PLEO</name>
<proteinExistence type="predicted"/>
<dbReference type="EMBL" id="MU003510">
    <property type="protein sequence ID" value="KAF2469808.1"/>
    <property type="molecule type" value="Genomic_DNA"/>
</dbReference>
<keyword evidence="2" id="KW-1185">Reference proteome</keyword>
<gene>
    <name evidence="1" type="ORF">BDR25DRAFT_343496</name>
</gene>
<comment type="caution">
    <text evidence="1">The sequence shown here is derived from an EMBL/GenBank/DDBJ whole genome shotgun (WGS) entry which is preliminary data.</text>
</comment>
<protein>
    <submittedName>
        <fullName evidence="1">Galactose-binding like protein</fullName>
    </submittedName>
</protein>
<evidence type="ECO:0000313" key="2">
    <source>
        <dbReference type="Proteomes" id="UP000799755"/>
    </source>
</evidence>
<reference evidence="1" key="1">
    <citation type="journal article" date="2020" name="Stud. Mycol.">
        <title>101 Dothideomycetes genomes: a test case for predicting lifestyles and emergence of pathogens.</title>
        <authorList>
            <person name="Haridas S."/>
            <person name="Albert R."/>
            <person name="Binder M."/>
            <person name="Bloem J."/>
            <person name="Labutti K."/>
            <person name="Salamov A."/>
            <person name="Andreopoulos B."/>
            <person name="Baker S."/>
            <person name="Barry K."/>
            <person name="Bills G."/>
            <person name="Bluhm B."/>
            <person name="Cannon C."/>
            <person name="Castanera R."/>
            <person name="Culley D."/>
            <person name="Daum C."/>
            <person name="Ezra D."/>
            <person name="Gonzalez J."/>
            <person name="Henrissat B."/>
            <person name="Kuo A."/>
            <person name="Liang C."/>
            <person name="Lipzen A."/>
            <person name="Lutzoni F."/>
            <person name="Magnuson J."/>
            <person name="Mondo S."/>
            <person name="Nolan M."/>
            <person name="Ohm R."/>
            <person name="Pangilinan J."/>
            <person name="Park H.-J."/>
            <person name="Ramirez L."/>
            <person name="Alfaro M."/>
            <person name="Sun H."/>
            <person name="Tritt A."/>
            <person name="Yoshinaga Y."/>
            <person name="Zwiers L.-H."/>
            <person name="Turgeon B."/>
            <person name="Goodwin S."/>
            <person name="Spatafora J."/>
            <person name="Crous P."/>
            <person name="Grigoriev I."/>
        </authorList>
    </citation>
    <scope>NUCLEOTIDE SEQUENCE</scope>
    <source>
        <strain evidence="1">ATCC 200398</strain>
    </source>
</reference>